<sequence length="90" mass="10150">MKRKQIYLTETLEREINSLSKKEDKPKAEVIRELLNVGLEKKKPKEPPGAVLLRIGAKATPGPGDLSTNLSRYLYGDKSPNYGKRITRGR</sequence>
<evidence type="ECO:0008006" key="3">
    <source>
        <dbReference type="Google" id="ProtNLM"/>
    </source>
</evidence>
<protein>
    <recommendedName>
        <fullName evidence="3">Ribbon-helix-helix protein CopG domain-containing protein</fullName>
    </recommendedName>
</protein>
<reference evidence="1 2" key="1">
    <citation type="journal article" date="2016" name="Nat. Commun.">
        <title>Thousands of microbial genomes shed light on interconnected biogeochemical processes in an aquifer system.</title>
        <authorList>
            <person name="Anantharaman K."/>
            <person name="Brown C.T."/>
            <person name="Hug L.A."/>
            <person name="Sharon I."/>
            <person name="Castelle C.J."/>
            <person name="Probst A.J."/>
            <person name="Thomas B.C."/>
            <person name="Singh A."/>
            <person name="Wilkins M.J."/>
            <person name="Karaoz U."/>
            <person name="Brodie E.L."/>
            <person name="Williams K.H."/>
            <person name="Hubbard S.S."/>
            <person name="Banfield J.F."/>
        </authorList>
    </citation>
    <scope>NUCLEOTIDE SEQUENCE [LARGE SCALE GENOMIC DNA]</scope>
</reference>
<name>A0A1G1WFW9_9BACT</name>
<organism evidence="1 2">
    <name type="scientific">Candidatus Woykebacteria bacterium RBG_16_44_10</name>
    <dbReference type="NCBI Taxonomy" id="1802597"/>
    <lineage>
        <taxon>Bacteria</taxon>
        <taxon>Candidatus Woykeibacteriota</taxon>
    </lineage>
</organism>
<dbReference type="STRING" id="1802597.A2Z24_02170"/>
<dbReference type="CDD" id="cd21631">
    <property type="entry name" value="RHH_CopG_NikR-like"/>
    <property type="match status" value="1"/>
</dbReference>
<dbReference type="EMBL" id="MHCT01000003">
    <property type="protein sequence ID" value="OGY26603.1"/>
    <property type="molecule type" value="Genomic_DNA"/>
</dbReference>
<evidence type="ECO:0000313" key="1">
    <source>
        <dbReference type="EMBL" id="OGY26603.1"/>
    </source>
</evidence>
<dbReference type="AlphaFoldDB" id="A0A1G1WFW9"/>
<gene>
    <name evidence="1" type="ORF">A2Z24_02170</name>
</gene>
<dbReference type="Proteomes" id="UP000177588">
    <property type="component" value="Unassembled WGS sequence"/>
</dbReference>
<comment type="caution">
    <text evidence="1">The sequence shown here is derived from an EMBL/GenBank/DDBJ whole genome shotgun (WGS) entry which is preliminary data.</text>
</comment>
<evidence type="ECO:0000313" key="2">
    <source>
        <dbReference type="Proteomes" id="UP000177588"/>
    </source>
</evidence>
<proteinExistence type="predicted"/>
<accession>A0A1G1WFW9</accession>